<dbReference type="PANTHER" id="PTHR43798:SF31">
    <property type="entry name" value="AB HYDROLASE SUPERFAMILY PROTEIN YCLE"/>
    <property type="match status" value="1"/>
</dbReference>
<gene>
    <name evidence="3" type="ORF">G7Y82_03680</name>
</gene>
<dbReference type="InterPro" id="IPR050266">
    <property type="entry name" value="AB_hydrolase_sf"/>
</dbReference>
<dbReference type="InterPro" id="IPR000073">
    <property type="entry name" value="AB_hydrolase_1"/>
</dbReference>
<dbReference type="GO" id="GO:0016787">
    <property type="term" value="F:hydrolase activity"/>
    <property type="evidence" value="ECO:0007669"/>
    <property type="project" value="UniProtKB-KW"/>
</dbReference>
<sequence length="276" mass="30087">MTDRPKLAHQQLGAGPDIVLVHGLGANRAFWYPVGTQLAQRYRVTLYDLRGHGYSEKPSKGYTATEQADDLLDLLDRLGIERAALVGHSYGGAIALEAAIAAPQRFSHLALLDTRVQRLQPQLRLSDVDHLTAFEQAVAKQDGDGWDEEPEVGMRFLEAAARHKVAGIELGVRDAFTPFGEGRGGIRAAKQWLALLDGTSLAADFRTPGADVVQYAKLTMPCLLQYAGHTRAGRSADALMRYLPDARFIDVPQAGHFFPATHPAAVLSELDALLNR</sequence>
<dbReference type="Gene3D" id="3.40.50.1820">
    <property type="entry name" value="alpha/beta hydrolase"/>
    <property type="match status" value="1"/>
</dbReference>
<evidence type="ECO:0000259" key="2">
    <source>
        <dbReference type="Pfam" id="PF00561"/>
    </source>
</evidence>
<proteinExistence type="predicted"/>
<dbReference type="EMBL" id="JAAVXB010000002">
    <property type="protein sequence ID" value="NKF21406.1"/>
    <property type="molecule type" value="Genomic_DNA"/>
</dbReference>
<dbReference type="SUPFAM" id="SSF53474">
    <property type="entry name" value="alpha/beta-Hydrolases"/>
    <property type="match status" value="1"/>
</dbReference>
<feature type="domain" description="AB hydrolase-1" evidence="2">
    <location>
        <begin position="18"/>
        <end position="147"/>
    </location>
</feature>
<dbReference type="PANTHER" id="PTHR43798">
    <property type="entry name" value="MONOACYLGLYCEROL LIPASE"/>
    <property type="match status" value="1"/>
</dbReference>
<evidence type="ECO:0000256" key="1">
    <source>
        <dbReference type="ARBA" id="ARBA00022801"/>
    </source>
</evidence>
<dbReference type="Proteomes" id="UP000653472">
    <property type="component" value="Unassembled WGS sequence"/>
</dbReference>
<reference evidence="3" key="1">
    <citation type="submission" date="2020-03" db="EMBL/GenBank/DDBJ databases">
        <title>Solimonas marina sp. nov., isolated from deep seawater of the Pacific Ocean.</title>
        <authorList>
            <person name="Liu X."/>
            <person name="Lai Q."/>
            <person name="Sun F."/>
            <person name="Gai Y."/>
            <person name="Li G."/>
            <person name="Shao Z."/>
        </authorList>
    </citation>
    <scope>NUCLEOTIDE SEQUENCE</scope>
    <source>
        <strain evidence="3">C16B3</strain>
    </source>
</reference>
<dbReference type="PRINTS" id="PR00111">
    <property type="entry name" value="ABHYDROLASE"/>
</dbReference>
<name>A0A969W9I3_9GAMM</name>
<accession>A0A969W9I3</accession>
<organism evidence="3 4">
    <name type="scientific">Solimonas marina</name>
    <dbReference type="NCBI Taxonomy" id="2714601"/>
    <lineage>
        <taxon>Bacteria</taxon>
        <taxon>Pseudomonadati</taxon>
        <taxon>Pseudomonadota</taxon>
        <taxon>Gammaproteobacteria</taxon>
        <taxon>Nevskiales</taxon>
        <taxon>Nevskiaceae</taxon>
        <taxon>Solimonas</taxon>
    </lineage>
</organism>
<dbReference type="GO" id="GO:0016020">
    <property type="term" value="C:membrane"/>
    <property type="evidence" value="ECO:0007669"/>
    <property type="project" value="TreeGrafter"/>
</dbReference>
<dbReference type="InterPro" id="IPR029058">
    <property type="entry name" value="AB_hydrolase_fold"/>
</dbReference>
<evidence type="ECO:0000313" key="3">
    <source>
        <dbReference type="EMBL" id="NKF21406.1"/>
    </source>
</evidence>
<protein>
    <submittedName>
        <fullName evidence="3">Alpha/beta hydrolase</fullName>
    </submittedName>
</protein>
<keyword evidence="4" id="KW-1185">Reference proteome</keyword>
<dbReference type="RefSeq" id="WP_168146677.1">
    <property type="nucleotide sequence ID" value="NZ_JAAVXB010000002.1"/>
</dbReference>
<evidence type="ECO:0000313" key="4">
    <source>
        <dbReference type="Proteomes" id="UP000653472"/>
    </source>
</evidence>
<comment type="caution">
    <text evidence="3">The sequence shown here is derived from an EMBL/GenBank/DDBJ whole genome shotgun (WGS) entry which is preliminary data.</text>
</comment>
<dbReference type="Pfam" id="PF00561">
    <property type="entry name" value="Abhydrolase_1"/>
    <property type="match status" value="1"/>
</dbReference>
<dbReference type="AlphaFoldDB" id="A0A969W9I3"/>
<keyword evidence="1 3" id="KW-0378">Hydrolase</keyword>